<evidence type="ECO:0000256" key="3">
    <source>
        <dbReference type="ARBA" id="ARBA00022448"/>
    </source>
</evidence>
<evidence type="ECO:0000256" key="7">
    <source>
        <dbReference type="SAM" id="SignalP"/>
    </source>
</evidence>
<feature type="domain" description="Solute-binding protein family 5" evidence="8">
    <location>
        <begin position="89"/>
        <end position="462"/>
    </location>
</feature>
<feature type="transmembrane region" description="Helical" evidence="6">
    <location>
        <begin position="597"/>
        <end position="617"/>
    </location>
</feature>
<comment type="similarity">
    <text evidence="2">Belongs to the bacterial solute-binding protein 5 family.</text>
</comment>
<reference evidence="10" key="1">
    <citation type="journal article" date="2019" name="Int. J. Syst. Evol. Microbiol.">
        <title>The Global Catalogue of Microorganisms (GCM) 10K type strain sequencing project: providing services to taxonomists for standard genome sequencing and annotation.</title>
        <authorList>
            <consortium name="The Broad Institute Genomics Platform"/>
            <consortium name="The Broad Institute Genome Sequencing Center for Infectious Disease"/>
            <person name="Wu L."/>
            <person name="Ma J."/>
        </authorList>
    </citation>
    <scope>NUCLEOTIDE SEQUENCE [LARGE SCALE GENOMIC DNA]</scope>
    <source>
        <strain evidence="10">ZS-22-S1</strain>
    </source>
</reference>
<dbReference type="PROSITE" id="PS01040">
    <property type="entry name" value="SBP_BACTERIAL_5"/>
    <property type="match status" value="1"/>
</dbReference>
<name>A0ABV9RTJ0_9PSEU</name>
<dbReference type="PANTHER" id="PTHR30290:SF10">
    <property type="entry name" value="PERIPLASMIC OLIGOPEPTIDE-BINDING PROTEIN-RELATED"/>
    <property type="match status" value="1"/>
</dbReference>
<dbReference type="Gene3D" id="3.10.105.10">
    <property type="entry name" value="Dipeptide-binding Protein, Domain 3"/>
    <property type="match status" value="1"/>
</dbReference>
<accession>A0ABV9RTJ0</accession>
<evidence type="ECO:0000256" key="5">
    <source>
        <dbReference type="SAM" id="MobiDB-lite"/>
    </source>
</evidence>
<protein>
    <submittedName>
        <fullName evidence="9">ABC transporter substrate-binding protein</fullName>
    </submittedName>
</protein>
<evidence type="ECO:0000313" key="9">
    <source>
        <dbReference type="EMBL" id="MFC4851923.1"/>
    </source>
</evidence>
<dbReference type="SUPFAM" id="SSF53850">
    <property type="entry name" value="Periplasmic binding protein-like II"/>
    <property type="match status" value="1"/>
</dbReference>
<dbReference type="InterPro" id="IPR000914">
    <property type="entry name" value="SBP_5_dom"/>
</dbReference>
<keyword evidence="10" id="KW-1185">Reference proteome</keyword>
<dbReference type="Pfam" id="PF00496">
    <property type="entry name" value="SBP_bac_5"/>
    <property type="match status" value="1"/>
</dbReference>
<dbReference type="PANTHER" id="PTHR30290">
    <property type="entry name" value="PERIPLASMIC BINDING COMPONENT OF ABC TRANSPORTER"/>
    <property type="match status" value="1"/>
</dbReference>
<sequence length="628" mass="68682">MRSRLLALGVTLMASALVMAPVAVSASAAPASARTAGAASGQDGKILRIGVSREVDTLNPFISITLMGTSILRYQFEFLTTYSQGSMTPEGALAEKWETSEDKLTWTYHIRKDMKWSDGQPVTAKDAAWTFQKMLDDETAQTANGSYIQQWESVTATDDWTLEIRTKVPQATMDALDIPIVPEHVWSKMSDISAAPELPMVGNGPYYVTEFKEAQFTKMKANENYWRGAPKVDEVHFIYYSNSDAAVSALQSGEVDLINPLTPTQYDALQGDPEIQLNNAQNRRFNELLINPGAATNDGTPIGDGNPALKDIKLRQVIAQAIDTKTLVDKVWSGYATEAAGYIPPMFSDFAWKPTGDQVRKFDLDAANKALDEAGYKKGSDGIRLDKQGKPLNLRLLTHAERDIDENASPFIKGWLKEIGIEVTIEPKSDNQVNEETTRGQFDLAISGWSANPDPDYVLSLQTCANRPNADGTGATPDSFLCNEEYDALYAEQLSEFDRGKRIDIIKQMQALLHDQATLVIFGYDNALEAFRKDKFEGFPQQPTGTGVIMFQQSYWGLLGATPKGEGPVPVYDGSQSAESGEDTTDAAGEDSSNTGLVLGIVGGVLVVVLVVGLLVVRGRRKTADDRE</sequence>
<feature type="region of interest" description="Disordered" evidence="5">
    <location>
        <begin position="567"/>
        <end position="590"/>
    </location>
</feature>
<keyword evidence="6" id="KW-1133">Transmembrane helix</keyword>
<feature type="chain" id="PRO_5047225215" evidence="7">
    <location>
        <begin position="21"/>
        <end position="628"/>
    </location>
</feature>
<comment type="subcellular location">
    <subcellularLocation>
        <location evidence="1">Cell membrane</location>
        <topology evidence="1">Lipid-anchor</topology>
    </subcellularLocation>
</comment>
<keyword evidence="4 7" id="KW-0732">Signal</keyword>
<evidence type="ECO:0000256" key="4">
    <source>
        <dbReference type="ARBA" id="ARBA00022729"/>
    </source>
</evidence>
<feature type="compositionally biased region" description="Acidic residues" evidence="5">
    <location>
        <begin position="580"/>
        <end position="589"/>
    </location>
</feature>
<gene>
    <name evidence="9" type="ORF">ACFPCV_00305</name>
</gene>
<comment type="caution">
    <text evidence="9">The sequence shown here is derived from an EMBL/GenBank/DDBJ whole genome shotgun (WGS) entry which is preliminary data.</text>
</comment>
<evidence type="ECO:0000256" key="2">
    <source>
        <dbReference type="ARBA" id="ARBA00005695"/>
    </source>
</evidence>
<evidence type="ECO:0000313" key="10">
    <source>
        <dbReference type="Proteomes" id="UP001595859"/>
    </source>
</evidence>
<keyword evidence="6" id="KW-0472">Membrane</keyword>
<dbReference type="PIRSF" id="PIRSF002741">
    <property type="entry name" value="MppA"/>
    <property type="match status" value="1"/>
</dbReference>
<dbReference type="Gene3D" id="3.40.190.10">
    <property type="entry name" value="Periplasmic binding protein-like II"/>
    <property type="match status" value="1"/>
</dbReference>
<keyword evidence="3" id="KW-0813">Transport</keyword>
<evidence type="ECO:0000259" key="8">
    <source>
        <dbReference type="Pfam" id="PF00496"/>
    </source>
</evidence>
<evidence type="ECO:0000256" key="1">
    <source>
        <dbReference type="ARBA" id="ARBA00004193"/>
    </source>
</evidence>
<evidence type="ECO:0000256" key="6">
    <source>
        <dbReference type="SAM" id="Phobius"/>
    </source>
</evidence>
<dbReference type="Proteomes" id="UP001595859">
    <property type="component" value="Unassembled WGS sequence"/>
</dbReference>
<feature type="signal peptide" evidence="7">
    <location>
        <begin position="1"/>
        <end position="20"/>
    </location>
</feature>
<proteinExistence type="inferred from homology"/>
<organism evidence="9 10">
    <name type="scientific">Actinophytocola glycyrrhizae</name>
    <dbReference type="NCBI Taxonomy" id="2044873"/>
    <lineage>
        <taxon>Bacteria</taxon>
        <taxon>Bacillati</taxon>
        <taxon>Actinomycetota</taxon>
        <taxon>Actinomycetes</taxon>
        <taxon>Pseudonocardiales</taxon>
        <taxon>Pseudonocardiaceae</taxon>
    </lineage>
</organism>
<dbReference type="EMBL" id="JBHSIS010000002">
    <property type="protein sequence ID" value="MFC4851923.1"/>
    <property type="molecule type" value="Genomic_DNA"/>
</dbReference>
<dbReference type="InterPro" id="IPR023765">
    <property type="entry name" value="SBP_5_CS"/>
</dbReference>
<dbReference type="InterPro" id="IPR030678">
    <property type="entry name" value="Peptide/Ni-bd"/>
</dbReference>
<dbReference type="InterPro" id="IPR039424">
    <property type="entry name" value="SBP_5"/>
</dbReference>
<keyword evidence="6" id="KW-0812">Transmembrane</keyword>
<dbReference type="RefSeq" id="WP_378053163.1">
    <property type="nucleotide sequence ID" value="NZ_JBHSIS010000002.1"/>
</dbReference>
<dbReference type="CDD" id="cd00995">
    <property type="entry name" value="PBP2_NikA_DppA_OppA_like"/>
    <property type="match status" value="1"/>
</dbReference>